<gene>
    <name evidence="1" type="ORF">G9U52_11995</name>
</gene>
<organism evidence="1 2">
    <name type="scientific">Paenibacillus agricola</name>
    <dbReference type="NCBI Taxonomy" id="2716264"/>
    <lineage>
        <taxon>Bacteria</taxon>
        <taxon>Bacillati</taxon>
        <taxon>Bacillota</taxon>
        <taxon>Bacilli</taxon>
        <taxon>Bacillales</taxon>
        <taxon>Paenibacillaceae</taxon>
        <taxon>Paenibacillus</taxon>
    </lineage>
</organism>
<dbReference type="Proteomes" id="UP001165962">
    <property type="component" value="Unassembled WGS sequence"/>
</dbReference>
<comment type="caution">
    <text evidence="1">The sequence shown here is derived from an EMBL/GenBank/DDBJ whole genome shotgun (WGS) entry which is preliminary data.</text>
</comment>
<evidence type="ECO:0000313" key="2">
    <source>
        <dbReference type="Proteomes" id="UP001165962"/>
    </source>
</evidence>
<name>A0ABX0J2R0_9BACL</name>
<protein>
    <recommendedName>
        <fullName evidence="3">TerD domain-containing protein</fullName>
    </recommendedName>
</protein>
<evidence type="ECO:0000313" key="1">
    <source>
        <dbReference type="EMBL" id="NHN30554.1"/>
    </source>
</evidence>
<proteinExistence type="predicted"/>
<keyword evidence="2" id="KW-1185">Reference proteome</keyword>
<sequence>MGEIELKKKESISIKKSAKVTAMLKWDNPKKDLDLYCFYVLKDGTADKIYYRQLGSAKRSPYMELDQDSSCGR</sequence>
<dbReference type="RefSeq" id="WP_166149766.1">
    <property type="nucleotide sequence ID" value="NZ_JAAOIW010000004.1"/>
</dbReference>
<accession>A0ABX0J2R0</accession>
<evidence type="ECO:0008006" key="3">
    <source>
        <dbReference type="Google" id="ProtNLM"/>
    </source>
</evidence>
<reference evidence="1" key="1">
    <citation type="submission" date="2020-03" db="EMBL/GenBank/DDBJ databases">
        <title>Draft sequencing of Paenibacilllus sp. S3N08.</title>
        <authorList>
            <person name="Kim D.-U."/>
        </authorList>
    </citation>
    <scope>NUCLEOTIDE SEQUENCE</scope>
    <source>
        <strain evidence="1">S3N08</strain>
    </source>
</reference>
<dbReference type="EMBL" id="JAAOIW010000004">
    <property type="protein sequence ID" value="NHN30554.1"/>
    <property type="molecule type" value="Genomic_DNA"/>
</dbReference>